<feature type="signal peptide" evidence="4">
    <location>
        <begin position="1"/>
        <end position="21"/>
    </location>
</feature>
<dbReference type="PANTHER" id="PTHR32268:SF11">
    <property type="entry name" value="HOMOSERINE O-ACETYLTRANSFERASE"/>
    <property type="match status" value="1"/>
</dbReference>
<dbReference type="NCBIfam" id="NF005262">
    <property type="entry name" value="PRK06765.1"/>
    <property type="match status" value="1"/>
</dbReference>
<sequence length="389" mass="42900">MKLFRTFLLLTLMLAGWHSQAMLVSKQAFEIERFTTENGAVISPVKVGWEAYGKLNEDKSNVILITHFFSGSSHAAGKYQQSDAAPGYWDAIIGPGKAIDTNKYYVLSVDTLVNANVFDPNVITTGPATVNPATGKPYGLSFPVVTIGDFVEVQKALLDSLGINKLHAVIGGSMGSFQAIEWATRYPQRVERLIPVIGTAYIDAWAAVRLERWAYPIKQDPAWRGGDYYQHGQPEQGLTTALAYIIQDAVYPTGFNMRYPAPETDKAPHRDILASFSAWEQLMAHAKLRAKMQDANHILYLVRASQLYRAGMGDNWQQALSRVQAKTLFLPATGDQLLLPEMAQASVEAMRAAGKQVEYAEIPGIWGHLDGVVGITAVADHIQNFLDKE</sequence>
<comment type="caution">
    <text evidence="2">Lacks conserved residue(s) required for the propagation of feature annotation.</text>
</comment>
<comment type="subcellular location">
    <subcellularLocation>
        <location evidence="2">Cytoplasm</location>
    </subcellularLocation>
</comment>
<keyword evidence="1 2" id="KW-0808">Transferase</keyword>
<comment type="similarity">
    <text evidence="2">Belongs to the AB hydrolase superfamily. MetX family.</text>
</comment>
<dbReference type="Gene3D" id="3.40.50.1820">
    <property type="entry name" value="alpha/beta hydrolase"/>
    <property type="match status" value="1"/>
</dbReference>
<dbReference type="InterPro" id="IPR029058">
    <property type="entry name" value="AB_hydrolase_fold"/>
</dbReference>
<evidence type="ECO:0000256" key="1">
    <source>
        <dbReference type="ARBA" id="ARBA00022679"/>
    </source>
</evidence>
<evidence type="ECO:0000259" key="5">
    <source>
        <dbReference type="Pfam" id="PF00561"/>
    </source>
</evidence>
<evidence type="ECO:0000256" key="3">
    <source>
        <dbReference type="PIRSR" id="PIRSR000443-1"/>
    </source>
</evidence>
<proteinExistence type="inferred from homology"/>
<evidence type="ECO:0000256" key="2">
    <source>
        <dbReference type="HAMAP-Rule" id="MF_00296"/>
    </source>
</evidence>
<feature type="active site" evidence="3">
    <location>
        <position position="368"/>
    </location>
</feature>
<reference evidence="7" key="1">
    <citation type="submission" date="2017-09" db="EMBL/GenBank/DDBJ databases">
        <authorList>
            <person name="Varghese N."/>
            <person name="Submissions S."/>
        </authorList>
    </citation>
    <scope>NUCLEOTIDE SEQUENCE [LARGE SCALE GENOMIC DNA]</scope>
    <source>
        <strain evidence="7">CGMCC 1.12461</strain>
    </source>
</reference>
<dbReference type="AlphaFoldDB" id="A0A285JCL3"/>
<dbReference type="PIRSF" id="PIRSF000443">
    <property type="entry name" value="Homoser_Ac_trans"/>
    <property type="match status" value="1"/>
</dbReference>
<dbReference type="GO" id="GO:0009092">
    <property type="term" value="P:homoserine metabolic process"/>
    <property type="evidence" value="ECO:0007669"/>
    <property type="project" value="TreeGrafter"/>
</dbReference>
<organism evidence="6 7">
    <name type="scientific">Arsukibacterium tuosuense</name>
    <dbReference type="NCBI Taxonomy" id="1323745"/>
    <lineage>
        <taxon>Bacteria</taxon>
        <taxon>Pseudomonadati</taxon>
        <taxon>Pseudomonadota</taxon>
        <taxon>Gammaproteobacteria</taxon>
        <taxon>Chromatiales</taxon>
        <taxon>Chromatiaceae</taxon>
        <taxon>Arsukibacterium</taxon>
    </lineage>
</organism>
<dbReference type="EMBL" id="OBEB01000007">
    <property type="protein sequence ID" value="SNY57126.1"/>
    <property type="molecule type" value="Genomic_DNA"/>
</dbReference>
<comment type="subunit">
    <text evidence="2">Homodimer.</text>
</comment>
<dbReference type="GO" id="GO:0005737">
    <property type="term" value="C:cytoplasm"/>
    <property type="evidence" value="ECO:0007669"/>
    <property type="project" value="UniProtKB-SubCell"/>
</dbReference>
<dbReference type="RefSeq" id="WP_097112395.1">
    <property type="nucleotide sequence ID" value="NZ_OBEB01000007.1"/>
</dbReference>
<keyword evidence="2" id="KW-0028">Amino-acid biosynthesis</keyword>
<dbReference type="InterPro" id="IPR000073">
    <property type="entry name" value="AB_hydrolase_1"/>
</dbReference>
<dbReference type="PANTHER" id="PTHR32268">
    <property type="entry name" value="HOMOSERINE O-ACETYLTRANSFERASE"/>
    <property type="match status" value="1"/>
</dbReference>
<keyword evidence="7" id="KW-1185">Reference proteome</keyword>
<dbReference type="GO" id="GO:0009086">
    <property type="term" value="P:methionine biosynthetic process"/>
    <property type="evidence" value="ECO:0007669"/>
    <property type="project" value="TreeGrafter"/>
</dbReference>
<dbReference type="Pfam" id="PF00561">
    <property type="entry name" value="Abhydrolase_1"/>
    <property type="match status" value="1"/>
</dbReference>
<evidence type="ECO:0000256" key="4">
    <source>
        <dbReference type="SAM" id="SignalP"/>
    </source>
</evidence>
<dbReference type="Proteomes" id="UP000219353">
    <property type="component" value="Unassembled WGS sequence"/>
</dbReference>
<evidence type="ECO:0000313" key="7">
    <source>
        <dbReference type="Proteomes" id="UP000219353"/>
    </source>
</evidence>
<dbReference type="SUPFAM" id="SSF53474">
    <property type="entry name" value="alpha/beta-Hydrolases"/>
    <property type="match status" value="1"/>
</dbReference>
<feature type="active site" evidence="2 3">
    <location>
        <position position="335"/>
    </location>
</feature>
<keyword evidence="4" id="KW-0732">Signal</keyword>
<accession>A0A285JCL3</accession>
<feature type="chain" id="PRO_5012990205" description="Probable acyltransferase" evidence="4">
    <location>
        <begin position="22"/>
        <end position="389"/>
    </location>
</feature>
<dbReference type="HAMAP" id="MF_00296">
    <property type="entry name" value="MetX_acyltransf"/>
    <property type="match status" value="1"/>
</dbReference>
<gene>
    <name evidence="6" type="ORF">SAMN06297280_3197</name>
</gene>
<protein>
    <recommendedName>
        <fullName evidence="2">Probable acyltransferase</fullName>
        <ecNumber evidence="2">2.3.1.-</ecNumber>
    </recommendedName>
</protein>
<keyword evidence="2" id="KW-0963">Cytoplasm</keyword>
<name>A0A285JCL3_9GAMM</name>
<dbReference type="OrthoDB" id="9800754at2"/>
<keyword evidence="2" id="KW-0012">Acyltransferase</keyword>
<feature type="active site" description="Nucleophile" evidence="3">
    <location>
        <position position="173"/>
    </location>
</feature>
<dbReference type="EC" id="2.3.1.-" evidence="2"/>
<evidence type="ECO:0000313" key="6">
    <source>
        <dbReference type="EMBL" id="SNY57126.1"/>
    </source>
</evidence>
<dbReference type="Gene3D" id="1.10.1740.110">
    <property type="match status" value="1"/>
</dbReference>
<dbReference type="GO" id="GO:0004414">
    <property type="term" value="F:homoserine O-acetyltransferase activity"/>
    <property type="evidence" value="ECO:0007669"/>
    <property type="project" value="TreeGrafter"/>
</dbReference>
<dbReference type="InterPro" id="IPR008220">
    <property type="entry name" value="HAT_MetX-like"/>
</dbReference>
<feature type="domain" description="AB hydrolase-1" evidence="5">
    <location>
        <begin position="146"/>
        <end position="346"/>
    </location>
</feature>